<reference evidence="3" key="3">
    <citation type="submission" date="2025-09" db="UniProtKB">
        <authorList>
            <consortium name="Ensembl"/>
        </authorList>
    </citation>
    <scope>IDENTIFICATION</scope>
</reference>
<dbReference type="Gene3D" id="1.10.4020.10">
    <property type="entry name" value="DNA breaking-rejoining enzymes"/>
    <property type="match status" value="1"/>
</dbReference>
<dbReference type="InterPro" id="IPR003309">
    <property type="entry name" value="SCAN_dom"/>
</dbReference>
<sequence length="326" mass="36224">ASRPIQASHVLKKMTPEDDVEAYLLAFERCAERGLAKGTMGWHCHPFSSGRRKAYFDLKPEAASDYIQLKAEILARAGVTTTVGVQCFHTWRFQEGKAPRSQMFGLIHLTRRWLQLDTNNPTQIIEILMMDRFLCELPPMVRKWVGQGNPANTQELIDLVEGQLTTGELARIPFVARVWNSGCLRVQRTGPPVVPTAKGLKSGSNNGGPERAEKNDQCYQCNELGRIIVHCPNEPEPMIANVVNSVEGTHQFMRPTKVNGKDTMALTDTGSAMTLISGTLIKPSELDHTWKTGITCIHGDINYYLTARVQVGVIPKLPHLVIVGQD</sequence>
<dbReference type="eggNOG" id="KOG1721">
    <property type="taxonomic scope" value="Eukaryota"/>
</dbReference>
<dbReference type="PANTHER" id="PTHR46888:SF15">
    <property type="entry name" value="ZINC FINGER AND SCAN DOMAIN-CONTAINING PROTEIN 12-LIKE"/>
    <property type="match status" value="1"/>
</dbReference>
<proteinExistence type="predicted"/>
<dbReference type="InterPro" id="IPR021109">
    <property type="entry name" value="Peptidase_aspartic_dom_sf"/>
</dbReference>
<name>H3ARU9_LATCH</name>
<dbReference type="PROSITE" id="PS50804">
    <property type="entry name" value="SCAN_BOX"/>
    <property type="match status" value="1"/>
</dbReference>
<keyword evidence="4" id="KW-1185">Reference proteome</keyword>
<dbReference type="InParanoid" id="H3ARU9"/>
<dbReference type="Proteomes" id="UP000008672">
    <property type="component" value="Unassembled WGS sequence"/>
</dbReference>
<evidence type="ECO:0000313" key="3">
    <source>
        <dbReference type="Ensembl" id="ENSLACP00000012370.1"/>
    </source>
</evidence>
<evidence type="ECO:0000259" key="2">
    <source>
        <dbReference type="PROSITE" id="PS50804"/>
    </source>
</evidence>
<dbReference type="Ensembl" id="ENSLACT00000012463.1">
    <property type="protein sequence ID" value="ENSLACP00000012370.1"/>
    <property type="gene ID" value="ENSLACG00000010891.1"/>
</dbReference>
<dbReference type="Pfam" id="PF02023">
    <property type="entry name" value="SCAN"/>
    <property type="match status" value="1"/>
</dbReference>
<dbReference type="EMBL" id="AFYH01061814">
    <property type="status" value="NOT_ANNOTATED_CDS"/>
    <property type="molecule type" value="Genomic_DNA"/>
</dbReference>
<dbReference type="SUPFAM" id="SSF50630">
    <property type="entry name" value="Acid proteases"/>
    <property type="match status" value="1"/>
</dbReference>
<dbReference type="PANTHER" id="PTHR46888">
    <property type="entry name" value="ZINC KNUCKLE DOMAINCONTAINING PROTEIN-RELATED"/>
    <property type="match status" value="1"/>
</dbReference>
<reference evidence="4" key="1">
    <citation type="submission" date="2011-08" db="EMBL/GenBank/DDBJ databases">
        <title>The draft genome of Latimeria chalumnae.</title>
        <authorList>
            <person name="Di Palma F."/>
            <person name="Alfoldi J."/>
            <person name="Johnson J."/>
            <person name="Berlin A."/>
            <person name="Gnerre S."/>
            <person name="Jaffe D."/>
            <person name="MacCallum I."/>
            <person name="Young S."/>
            <person name="Walker B.J."/>
            <person name="Lander E."/>
            <person name="Lindblad-Toh K."/>
        </authorList>
    </citation>
    <scope>NUCLEOTIDE SEQUENCE [LARGE SCALE GENOMIC DNA]</scope>
    <source>
        <strain evidence="4">Wild caught</strain>
    </source>
</reference>
<feature type="region of interest" description="Disordered" evidence="1">
    <location>
        <begin position="194"/>
        <end position="213"/>
    </location>
</feature>
<dbReference type="HOGENOM" id="CLU_066570_0_0_1"/>
<dbReference type="AlphaFoldDB" id="H3ARU9"/>
<dbReference type="InterPro" id="IPR038269">
    <property type="entry name" value="SCAN_sf"/>
</dbReference>
<dbReference type="STRING" id="7897.ENSLACP00000012370"/>
<protein>
    <recommendedName>
        <fullName evidence="2">SCAN box domain-containing protein</fullName>
    </recommendedName>
</protein>
<organism evidence="3 4">
    <name type="scientific">Latimeria chalumnae</name>
    <name type="common">Coelacanth</name>
    <dbReference type="NCBI Taxonomy" id="7897"/>
    <lineage>
        <taxon>Eukaryota</taxon>
        <taxon>Metazoa</taxon>
        <taxon>Chordata</taxon>
        <taxon>Craniata</taxon>
        <taxon>Vertebrata</taxon>
        <taxon>Euteleostomi</taxon>
        <taxon>Coelacanthiformes</taxon>
        <taxon>Coelacanthidae</taxon>
        <taxon>Latimeria</taxon>
    </lineage>
</organism>
<dbReference type="SUPFAM" id="SSF47353">
    <property type="entry name" value="Retrovirus capsid dimerization domain-like"/>
    <property type="match status" value="1"/>
</dbReference>
<reference evidence="3" key="2">
    <citation type="submission" date="2025-08" db="UniProtKB">
        <authorList>
            <consortium name="Ensembl"/>
        </authorList>
    </citation>
    <scope>IDENTIFICATION</scope>
</reference>
<accession>H3ARU9</accession>
<evidence type="ECO:0000313" key="4">
    <source>
        <dbReference type="Proteomes" id="UP000008672"/>
    </source>
</evidence>
<dbReference type="GeneTree" id="ENSGT00940000159113"/>
<evidence type="ECO:0000256" key="1">
    <source>
        <dbReference type="SAM" id="MobiDB-lite"/>
    </source>
</evidence>
<dbReference type="SMART" id="SM00431">
    <property type="entry name" value="SCAN"/>
    <property type="match status" value="1"/>
</dbReference>
<feature type="domain" description="SCAN box" evidence="2">
    <location>
        <begin position="86"/>
        <end position="161"/>
    </location>
</feature>